<dbReference type="Pfam" id="PF03963">
    <property type="entry name" value="FlgD"/>
    <property type="match status" value="1"/>
</dbReference>
<sequence>MSTVDTSSSSAAFDAALAAQGVTRTSTSNTPTVSSPASQQLGQSDFLALLTAQLNNQDPFDPVKNEDMVAQMATFSTNAGISEMNSSLKSLATRFGDQAASQALNYVGKTVLIKGDTAFPNTSGGLDASVDLGSSASAVEVTISDQAGNALRTLQLGSQKAGQVDFSWDGKTDSGAEAPAGPYKITARAVSEGNGVAVPVLVWAPVTSVNVSSDGTDPTLNVAGLGAQPLSAVRQVG</sequence>
<evidence type="ECO:0000259" key="7">
    <source>
        <dbReference type="Pfam" id="PF13861"/>
    </source>
</evidence>
<name>A0A2W5AFA9_9SPHN</name>
<dbReference type="Pfam" id="PF13860">
    <property type="entry name" value="FlgD_ig"/>
    <property type="match status" value="1"/>
</dbReference>
<dbReference type="AlphaFoldDB" id="A0A2W5AFA9"/>
<keyword evidence="3 5" id="KW-1005">Bacterial flagellum biogenesis</keyword>
<evidence type="ECO:0000256" key="3">
    <source>
        <dbReference type="ARBA" id="ARBA00022795"/>
    </source>
</evidence>
<dbReference type="InterPro" id="IPR025965">
    <property type="entry name" value="FlgD/Vpr_Ig-like"/>
</dbReference>
<keyword evidence="8" id="KW-0969">Cilium</keyword>
<keyword evidence="8" id="KW-0282">Flagellum</keyword>
<keyword evidence="8" id="KW-0966">Cell projection</keyword>
<evidence type="ECO:0000256" key="5">
    <source>
        <dbReference type="RuleBase" id="RU362076"/>
    </source>
</evidence>
<evidence type="ECO:0000313" key="9">
    <source>
        <dbReference type="Proteomes" id="UP000249066"/>
    </source>
</evidence>
<dbReference type="Proteomes" id="UP000249066">
    <property type="component" value="Unassembled WGS sequence"/>
</dbReference>
<comment type="caution">
    <text evidence="8">The sequence shown here is derived from an EMBL/GenBank/DDBJ whole genome shotgun (WGS) entry which is preliminary data.</text>
</comment>
<dbReference type="InterPro" id="IPR005648">
    <property type="entry name" value="FlgD"/>
</dbReference>
<evidence type="ECO:0000256" key="1">
    <source>
        <dbReference type="ARBA" id="ARBA00010577"/>
    </source>
</evidence>
<dbReference type="Gene3D" id="2.30.30.910">
    <property type="match status" value="1"/>
</dbReference>
<dbReference type="InterPro" id="IPR025963">
    <property type="entry name" value="FLgD_Tudor"/>
</dbReference>
<comment type="function">
    <text evidence="4 5">Required for flagellar hook formation. May act as a scaffolding protein.</text>
</comment>
<comment type="similarity">
    <text evidence="1 5">Belongs to the FlgD family.</text>
</comment>
<dbReference type="Pfam" id="PF13861">
    <property type="entry name" value="FLgD_tudor"/>
    <property type="match status" value="1"/>
</dbReference>
<evidence type="ECO:0000259" key="6">
    <source>
        <dbReference type="Pfam" id="PF13860"/>
    </source>
</evidence>
<feature type="domain" description="FlgD Tudor-like" evidence="7">
    <location>
        <begin position="100"/>
        <end position="234"/>
    </location>
</feature>
<dbReference type="GO" id="GO:0044781">
    <property type="term" value="P:bacterial-type flagellum organization"/>
    <property type="evidence" value="ECO:0007669"/>
    <property type="project" value="UniProtKB-UniRule"/>
</dbReference>
<evidence type="ECO:0000313" key="8">
    <source>
        <dbReference type="EMBL" id="PZO92022.1"/>
    </source>
</evidence>
<gene>
    <name evidence="8" type="ORF">DI623_00795</name>
</gene>
<protein>
    <recommendedName>
        <fullName evidence="2 5">Basal-body rod modification protein FlgD</fullName>
    </recommendedName>
</protein>
<proteinExistence type="inferred from homology"/>
<dbReference type="Gene3D" id="2.60.40.4070">
    <property type="match status" value="1"/>
</dbReference>
<evidence type="ECO:0000256" key="2">
    <source>
        <dbReference type="ARBA" id="ARBA00016013"/>
    </source>
</evidence>
<organism evidence="8 9">
    <name type="scientific">Sphingomonas sanxanigenens</name>
    <dbReference type="NCBI Taxonomy" id="397260"/>
    <lineage>
        <taxon>Bacteria</taxon>
        <taxon>Pseudomonadati</taxon>
        <taxon>Pseudomonadota</taxon>
        <taxon>Alphaproteobacteria</taxon>
        <taxon>Sphingomonadales</taxon>
        <taxon>Sphingomonadaceae</taxon>
        <taxon>Sphingomonas</taxon>
    </lineage>
</organism>
<evidence type="ECO:0000256" key="4">
    <source>
        <dbReference type="ARBA" id="ARBA00024746"/>
    </source>
</evidence>
<accession>A0A2W5AFA9</accession>
<dbReference type="EMBL" id="QFNN01000002">
    <property type="protein sequence ID" value="PZO92022.1"/>
    <property type="molecule type" value="Genomic_DNA"/>
</dbReference>
<feature type="domain" description="FlgD/Vpr Ig-like" evidence="6">
    <location>
        <begin position="123"/>
        <end position="191"/>
    </location>
</feature>
<reference evidence="8 9" key="1">
    <citation type="submission" date="2017-08" db="EMBL/GenBank/DDBJ databases">
        <title>Infants hospitalized years apart are colonized by the same room-sourced microbial strains.</title>
        <authorList>
            <person name="Brooks B."/>
            <person name="Olm M.R."/>
            <person name="Firek B.A."/>
            <person name="Baker R."/>
            <person name="Thomas B.C."/>
            <person name="Morowitz M.J."/>
            <person name="Banfield J.F."/>
        </authorList>
    </citation>
    <scope>NUCLEOTIDE SEQUENCE [LARGE SCALE GENOMIC DNA]</scope>
    <source>
        <strain evidence="8">S2_018_000_R2_101</strain>
    </source>
</reference>